<reference evidence="2" key="1">
    <citation type="journal article" date="2024" name="Front. Bioeng. Biotechnol.">
        <title>Genome-scale model development and genomic sequencing of the oleaginous clade Lipomyces.</title>
        <authorList>
            <person name="Czajka J.J."/>
            <person name="Han Y."/>
            <person name="Kim J."/>
            <person name="Mondo S.J."/>
            <person name="Hofstad B.A."/>
            <person name="Robles A."/>
            <person name="Haridas S."/>
            <person name="Riley R."/>
            <person name="LaButti K."/>
            <person name="Pangilinan J."/>
            <person name="Andreopoulos W."/>
            <person name="Lipzen A."/>
            <person name="Yan J."/>
            <person name="Wang M."/>
            <person name="Ng V."/>
            <person name="Grigoriev I.V."/>
            <person name="Spatafora J.W."/>
            <person name="Magnuson J.K."/>
            <person name="Baker S.E."/>
            <person name="Pomraning K.R."/>
        </authorList>
    </citation>
    <scope>NUCLEOTIDE SEQUENCE [LARGE SCALE GENOMIC DNA]</scope>
    <source>
        <strain evidence="2">CBS 10300</strain>
    </source>
</reference>
<dbReference type="EMBL" id="MU970178">
    <property type="protein sequence ID" value="KAK9319558.1"/>
    <property type="molecule type" value="Genomic_DNA"/>
</dbReference>
<gene>
    <name evidence="1" type="ORF">V1517DRAFT_281693</name>
</gene>
<sequence>MPFFSKLKKQKDPAATHRPIPPPNLQPPRSSLLSTNSLSSINSASSSGVAPNNAYLNNNGHSKQPEAHFPGRVQPVEVPGNSVVKPSLIVGIDFGTTNSGVAYSWVTGADAKEVVLSEWAGLGNMSSFKIPTVLYYDSSGGIVGWGANTEKALSPAGFPIPGIIKVEYFKLLLQRNYNRYNDLIRNLPLPPGKTAIDVAADYLSLMRTTMRSELQKALGDIFLKEEQNIKYLLTVPAIWDEAGKAATRQAAVHAGFVDNAFDPRLSLITEPEAAAIYCAKRGVLELKTNDSFLIVDCGGGTVDLIAYEVEDENPFTVHECTSGTGAACGSTTVDANFMKLVRSRVQVMNELGLLTAAKEDKIMRRCREDFTRRIKPSFKNDRGPEIAVEIGLDINCPQAQVVEGYMIFQPSHILAAFEPSVKAVVALVREQIAAVEAQHKRLQAILVVGGYGASTYLFETLKNQVPPAYSRRILRPMDSVSAIVRGAVVTGIYERVLTSRVCRKHYLMMTLQQFQPGVHPEAYRIKAPDGGYRCKNTRKIFLEKGQRLKIGEQAKVEFFRQVLADAPRIFEDTLYTCDEDRCPEFITDPAVKVFAILTTDLSHLPVTEFESCTGPNSEQFYRIHFDVVLTLDGGNEMRAEWLFKGKVMGHVRTRFS</sequence>
<organism evidence="1 2">
    <name type="scientific">Lipomyces orientalis</name>
    <dbReference type="NCBI Taxonomy" id="1233043"/>
    <lineage>
        <taxon>Eukaryota</taxon>
        <taxon>Fungi</taxon>
        <taxon>Dikarya</taxon>
        <taxon>Ascomycota</taxon>
        <taxon>Saccharomycotina</taxon>
        <taxon>Lipomycetes</taxon>
        <taxon>Lipomycetales</taxon>
        <taxon>Lipomycetaceae</taxon>
        <taxon>Lipomyces</taxon>
    </lineage>
</organism>
<dbReference type="Proteomes" id="UP001489719">
    <property type="component" value="Unassembled WGS sequence"/>
</dbReference>
<protein>
    <submittedName>
        <fullName evidence="1">Uncharacterized protein</fullName>
    </submittedName>
</protein>
<evidence type="ECO:0000313" key="1">
    <source>
        <dbReference type="EMBL" id="KAK9319558.1"/>
    </source>
</evidence>
<name>A0ACC3TEE6_9ASCO</name>
<comment type="caution">
    <text evidence="1">The sequence shown here is derived from an EMBL/GenBank/DDBJ whole genome shotgun (WGS) entry which is preliminary data.</text>
</comment>
<accession>A0ACC3TEE6</accession>
<evidence type="ECO:0000313" key="2">
    <source>
        <dbReference type="Proteomes" id="UP001489719"/>
    </source>
</evidence>
<proteinExistence type="predicted"/>
<keyword evidence="2" id="KW-1185">Reference proteome</keyword>